<dbReference type="PANTHER" id="PTHR31238">
    <property type="entry name" value="GERMIN-LIKE PROTEIN SUBFAMILY 3 MEMBER 3"/>
    <property type="match status" value="1"/>
</dbReference>
<keyword evidence="3" id="KW-0964">Secreted</keyword>
<dbReference type="InterPro" id="IPR001929">
    <property type="entry name" value="Germin"/>
</dbReference>
<evidence type="ECO:0000259" key="7">
    <source>
        <dbReference type="SMART" id="SM00835"/>
    </source>
</evidence>
<evidence type="ECO:0000256" key="6">
    <source>
        <dbReference type="SAM" id="SignalP"/>
    </source>
</evidence>
<comment type="similarity">
    <text evidence="2">Belongs to the germin family.</text>
</comment>
<keyword evidence="5" id="KW-0464">Manganese</keyword>
<dbReference type="InterPro" id="IPR019780">
    <property type="entry name" value="Germin_Mn-BS"/>
</dbReference>
<dbReference type="InterPro" id="IPR011051">
    <property type="entry name" value="RmlC_Cupin_sf"/>
</dbReference>
<feature type="domain" description="Cupin type-1" evidence="7">
    <location>
        <begin position="57"/>
        <end position="203"/>
    </location>
</feature>
<evidence type="ECO:0000256" key="5">
    <source>
        <dbReference type="ARBA" id="ARBA00023211"/>
    </source>
</evidence>
<dbReference type="InterPro" id="IPR006045">
    <property type="entry name" value="Cupin_1"/>
</dbReference>
<sequence length="248" mass="26143">MHFSAVSSAALALAAGVFATPVQRDTTASPLSLQDQLELAGTAVDRLALLQPSDFIFDFNTSTVGIVEGEGGKTVKADRDTFPALIGNKGSMTLGFIGACGFNTPHTHPRAAEMNIVVQGRLMAAVTPENGAKHLTHTLNQYQMTVFPQGALHTEFNPDCEPAVFVAAFPSEDPGVQQAAQTFFGFEDDVIKAVLGGDVSINGANLDAFRTLIPANVALGVEECLQKCNIPMTGQKATASYIMRGISN</sequence>
<dbReference type="AlphaFoldDB" id="A0A3E2HDC7"/>
<dbReference type="PRINTS" id="PR00325">
    <property type="entry name" value="GERMIN"/>
</dbReference>
<dbReference type="PROSITE" id="PS00725">
    <property type="entry name" value="GERMIN"/>
    <property type="match status" value="1"/>
</dbReference>
<reference evidence="8 9" key="1">
    <citation type="submission" date="2018-05" db="EMBL/GenBank/DDBJ databases">
        <title>Draft genome sequence of Scytalidium lignicola DSM 105466, a ubiquitous saprotrophic fungus.</title>
        <authorList>
            <person name="Buettner E."/>
            <person name="Gebauer A.M."/>
            <person name="Hofrichter M."/>
            <person name="Liers C."/>
            <person name="Kellner H."/>
        </authorList>
    </citation>
    <scope>NUCLEOTIDE SEQUENCE [LARGE SCALE GENOMIC DNA]</scope>
    <source>
        <strain evidence="8 9">DSM 105466</strain>
    </source>
</reference>
<accession>A0A3E2HDC7</accession>
<dbReference type="EMBL" id="NCSJ02000076">
    <property type="protein sequence ID" value="RFU31416.1"/>
    <property type="molecule type" value="Genomic_DNA"/>
</dbReference>
<dbReference type="GO" id="GO:0005576">
    <property type="term" value="C:extracellular region"/>
    <property type="evidence" value="ECO:0007669"/>
    <property type="project" value="UniProtKB-SubCell"/>
</dbReference>
<feature type="signal peptide" evidence="6">
    <location>
        <begin position="1"/>
        <end position="19"/>
    </location>
</feature>
<keyword evidence="4" id="KW-0479">Metal-binding</keyword>
<evidence type="ECO:0000256" key="4">
    <source>
        <dbReference type="ARBA" id="ARBA00022723"/>
    </source>
</evidence>
<keyword evidence="9" id="KW-1185">Reference proteome</keyword>
<dbReference type="CDD" id="cd02241">
    <property type="entry name" value="cupin_OxOx"/>
    <property type="match status" value="1"/>
</dbReference>
<feature type="chain" id="PRO_5017595504" description="Cupin type-1 domain-containing protein" evidence="6">
    <location>
        <begin position="20"/>
        <end position="248"/>
    </location>
</feature>
<comment type="caution">
    <text evidence="8">The sequence shown here is derived from an EMBL/GenBank/DDBJ whole genome shotgun (WGS) entry which is preliminary data.</text>
</comment>
<dbReference type="Gene3D" id="2.60.120.10">
    <property type="entry name" value="Jelly Rolls"/>
    <property type="match status" value="1"/>
</dbReference>
<dbReference type="Proteomes" id="UP000258309">
    <property type="component" value="Unassembled WGS sequence"/>
</dbReference>
<evidence type="ECO:0000313" key="9">
    <source>
        <dbReference type="Proteomes" id="UP000258309"/>
    </source>
</evidence>
<evidence type="ECO:0000256" key="2">
    <source>
        <dbReference type="ARBA" id="ARBA00007456"/>
    </source>
</evidence>
<dbReference type="Pfam" id="PF00190">
    <property type="entry name" value="Cupin_1"/>
    <property type="match status" value="1"/>
</dbReference>
<feature type="non-terminal residue" evidence="8">
    <location>
        <position position="248"/>
    </location>
</feature>
<dbReference type="GO" id="GO:0030145">
    <property type="term" value="F:manganese ion binding"/>
    <property type="evidence" value="ECO:0007669"/>
    <property type="project" value="InterPro"/>
</dbReference>
<name>A0A3E2HDC7_SCYLI</name>
<organism evidence="8 9">
    <name type="scientific">Scytalidium lignicola</name>
    <name type="common">Hyphomycete</name>
    <dbReference type="NCBI Taxonomy" id="5539"/>
    <lineage>
        <taxon>Eukaryota</taxon>
        <taxon>Fungi</taxon>
        <taxon>Dikarya</taxon>
        <taxon>Ascomycota</taxon>
        <taxon>Pezizomycotina</taxon>
        <taxon>Leotiomycetes</taxon>
        <taxon>Leotiomycetes incertae sedis</taxon>
        <taxon>Scytalidium</taxon>
    </lineage>
</organism>
<proteinExistence type="inferred from homology"/>
<keyword evidence="6" id="KW-0732">Signal</keyword>
<dbReference type="InterPro" id="IPR014710">
    <property type="entry name" value="RmlC-like_jellyroll"/>
</dbReference>
<gene>
    <name evidence="8" type="ORF">B7463_g4917</name>
</gene>
<dbReference type="SMART" id="SM00835">
    <property type="entry name" value="Cupin_1"/>
    <property type="match status" value="1"/>
</dbReference>
<dbReference type="STRING" id="5539.A0A3E2HDC7"/>
<dbReference type="OrthoDB" id="1921208at2759"/>
<feature type="non-terminal residue" evidence="8">
    <location>
        <position position="1"/>
    </location>
</feature>
<evidence type="ECO:0000256" key="1">
    <source>
        <dbReference type="ARBA" id="ARBA00004613"/>
    </source>
</evidence>
<evidence type="ECO:0000313" key="8">
    <source>
        <dbReference type="EMBL" id="RFU31416.1"/>
    </source>
</evidence>
<protein>
    <recommendedName>
        <fullName evidence="7">Cupin type-1 domain-containing protein</fullName>
    </recommendedName>
</protein>
<dbReference type="SUPFAM" id="SSF51182">
    <property type="entry name" value="RmlC-like cupins"/>
    <property type="match status" value="1"/>
</dbReference>
<evidence type="ECO:0000256" key="3">
    <source>
        <dbReference type="ARBA" id="ARBA00022525"/>
    </source>
</evidence>
<comment type="subcellular location">
    <subcellularLocation>
        <location evidence="1">Secreted</location>
    </subcellularLocation>
</comment>
<dbReference type="OMA" id="EFNPDCG"/>